<feature type="transmembrane region" description="Helical" evidence="7">
    <location>
        <begin position="138"/>
        <end position="157"/>
    </location>
</feature>
<dbReference type="PANTHER" id="PTHR30250:SF10">
    <property type="entry name" value="LIPOPOLYSACCHARIDE BIOSYNTHESIS PROTEIN WZXC"/>
    <property type="match status" value="1"/>
</dbReference>
<dbReference type="PANTHER" id="PTHR30250">
    <property type="entry name" value="PST FAMILY PREDICTED COLANIC ACID TRANSPORTER"/>
    <property type="match status" value="1"/>
</dbReference>
<reference evidence="9" key="1">
    <citation type="submission" date="2020-06" db="EMBL/GenBank/DDBJ databases">
        <title>Draft genomic sequecing of Geomonas sp. Red736.</title>
        <authorList>
            <person name="Itoh H."/>
            <person name="Xu Z.X."/>
            <person name="Ushijima N."/>
            <person name="Masuda Y."/>
            <person name="Shiratori Y."/>
            <person name="Senoo K."/>
        </authorList>
    </citation>
    <scope>NUCLEOTIDE SEQUENCE [LARGE SCALE GENOMIC DNA]</scope>
    <source>
        <strain evidence="9">Red736</strain>
    </source>
</reference>
<keyword evidence="4 7" id="KW-0812">Transmembrane</keyword>
<evidence type="ECO:0000256" key="4">
    <source>
        <dbReference type="ARBA" id="ARBA00022692"/>
    </source>
</evidence>
<evidence type="ECO:0000313" key="8">
    <source>
        <dbReference type="EMBL" id="GFO63837.1"/>
    </source>
</evidence>
<evidence type="ECO:0000256" key="2">
    <source>
        <dbReference type="ARBA" id="ARBA00007430"/>
    </source>
</evidence>
<evidence type="ECO:0000256" key="3">
    <source>
        <dbReference type="ARBA" id="ARBA00022475"/>
    </source>
</evidence>
<organism evidence="8 9">
    <name type="scientific">Geomonas paludis</name>
    <dbReference type="NCBI Taxonomy" id="2740185"/>
    <lineage>
        <taxon>Bacteria</taxon>
        <taxon>Pseudomonadati</taxon>
        <taxon>Thermodesulfobacteriota</taxon>
        <taxon>Desulfuromonadia</taxon>
        <taxon>Geobacterales</taxon>
        <taxon>Geobacteraceae</taxon>
        <taxon>Geomonas</taxon>
    </lineage>
</organism>
<feature type="transmembrane region" description="Helical" evidence="7">
    <location>
        <begin position="312"/>
        <end position="333"/>
    </location>
</feature>
<keyword evidence="6 7" id="KW-0472">Membrane</keyword>
<feature type="transmembrane region" description="Helical" evidence="7">
    <location>
        <begin position="31"/>
        <end position="53"/>
    </location>
</feature>
<dbReference type="EMBL" id="BLXY01000002">
    <property type="protein sequence ID" value="GFO63837.1"/>
    <property type="molecule type" value="Genomic_DNA"/>
</dbReference>
<dbReference type="AlphaFoldDB" id="A0A6V8MVS5"/>
<dbReference type="Pfam" id="PF13440">
    <property type="entry name" value="Polysacc_synt_3"/>
    <property type="match status" value="1"/>
</dbReference>
<feature type="transmembrane region" description="Helical" evidence="7">
    <location>
        <begin position="169"/>
        <end position="188"/>
    </location>
</feature>
<keyword evidence="3" id="KW-1003">Cell membrane</keyword>
<keyword evidence="5 7" id="KW-1133">Transmembrane helix</keyword>
<dbReference type="Proteomes" id="UP000568888">
    <property type="component" value="Unassembled WGS sequence"/>
</dbReference>
<feature type="transmembrane region" description="Helical" evidence="7">
    <location>
        <begin position="231"/>
        <end position="257"/>
    </location>
</feature>
<sequence length="448" mass="49289">MIQESPLRAQGIVIIRNVWLKLKASSYWKDIAWLASGTVLAQVVTFATMPLFTRLFSPADFAVQNLFSQIATFVAVAATYRLEYFVQLPKDEDDSLYLVQLVCLMGLGASLLLTPLLWLFRQPVAAFCGSAGLAPTMALIPVTAACMSVAVAFQGLAQRQRAFRRSGEAEVAGKAAYALTILAGWLLLPGAFGLVLGWLGASLGKMFWLYRENRWPRFGAGADFRRVFGNYFNLGGSLMVSHVLLSCTTAIPAIFIAKYYGDQTLGQYALAYQAVCLPSSLLGGAIGNVYYQRASECWARGMSFDDVWRTTAKKLVLIGLPVYAVAIAVLPWIFPLVFGQSWVPAGRYAAILGFSAFFSFATSPLDKACLVVGAWWYVPLWHAARTVTTIMVVAATALLKLDMTAFLVLFSLQQTALYLVDYWSEWKFSKLTSPHYREEGAQLDAHTA</sequence>
<evidence type="ECO:0000256" key="6">
    <source>
        <dbReference type="ARBA" id="ARBA00023136"/>
    </source>
</evidence>
<accession>A0A6V8MVS5</accession>
<comment type="subcellular location">
    <subcellularLocation>
        <location evidence="1">Cell membrane</location>
        <topology evidence="1">Multi-pass membrane protein</topology>
    </subcellularLocation>
</comment>
<evidence type="ECO:0008006" key="10">
    <source>
        <dbReference type="Google" id="ProtNLM"/>
    </source>
</evidence>
<protein>
    <recommendedName>
        <fullName evidence="10">Polysaccharide biosynthesis protein</fullName>
    </recommendedName>
</protein>
<dbReference type="RefSeq" id="WP_183346664.1">
    <property type="nucleotide sequence ID" value="NZ_BLXY01000002.1"/>
</dbReference>
<dbReference type="GO" id="GO:0005886">
    <property type="term" value="C:plasma membrane"/>
    <property type="evidence" value="ECO:0007669"/>
    <property type="project" value="UniProtKB-SubCell"/>
</dbReference>
<evidence type="ECO:0000256" key="7">
    <source>
        <dbReference type="SAM" id="Phobius"/>
    </source>
</evidence>
<evidence type="ECO:0000313" key="9">
    <source>
        <dbReference type="Proteomes" id="UP000568888"/>
    </source>
</evidence>
<evidence type="ECO:0000256" key="1">
    <source>
        <dbReference type="ARBA" id="ARBA00004651"/>
    </source>
</evidence>
<feature type="transmembrane region" description="Helical" evidence="7">
    <location>
        <begin position="96"/>
        <end position="118"/>
    </location>
</feature>
<gene>
    <name evidence="8" type="ORF">GMPD_17560</name>
</gene>
<feature type="transmembrane region" description="Helical" evidence="7">
    <location>
        <begin position="65"/>
        <end position="84"/>
    </location>
</feature>
<dbReference type="InterPro" id="IPR050833">
    <property type="entry name" value="Poly_Biosynth_Transport"/>
</dbReference>
<evidence type="ECO:0000256" key="5">
    <source>
        <dbReference type="ARBA" id="ARBA00022989"/>
    </source>
</evidence>
<proteinExistence type="inferred from homology"/>
<name>A0A6V8MVS5_9BACT</name>
<comment type="similarity">
    <text evidence="2">Belongs to the polysaccharide synthase family.</text>
</comment>
<comment type="caution">
    <text evidence="8">The sequence shown here is derived from an EMBL/GenBank/DDBJ whole genome shotgun (WGS) entry which is preliminary data.</text>
</comment>